<dbReference type="SUPFAM" id="SSF82199">
    <property type="entry name" value="SET domain"/>
    <property type="match status" value="1"/>
</dbReference>
<reference evidence="3 4" key="1">
    <citation type="submission" date="2019-11" db="EMBL/GenBank/DDBJ databases">
        <title>Epiphytic Pseudomonas syringae from cherry orchards.</title>
        <authorList>
            <person name="Hulin M.T."/>
        </authorList>
    </citation>
    <scope>NUCLEOTIDE SEQUENCE [LARGE SCALE GENOMIC DNA]</scope>
    <source>
        <strain evidence="3 4">PA-5-11C</strain>
    </source>
</reference>
<evidence type="ECO:0000313" key="3">
    <source>
        <dbReference type="EMBL" id="MCF5318574.1"/>
    </source>
</evidence>
<feature type="domain" description="Post-SET" evidence="2">
    <location>
        <begin position="136"/>
        <end position="152"/>
    </location>
</feature>
<keyword evidence="1" id="KW-0808">Transferase</keyword>
<dbReference type="RefSeq" id="WP_236267229.1">
    <property type="nucleotide sequence ID" value="NZ_WKCH01000001.1"/>
</dbReference>
<proteinExistence type="predicted"/>
<name>A0ABS9G4S6_9PSED</name>
<dbReference type="Proteomes" id="UP000814078">
    <property type="component" value="Unassembled WGS sequence"/>
</dbReference>
<sequence length="175" mass="19630">MKTQAMDKARTAVSDCLYPFKSELTKGQGYPSSAQFEVIQAPGGRVAGVKALAAFDGRVCIARISGYVLSERRLHALQLSPRIHLYDCWFSGLLSHSCKPNVFLDVHYLEVWALHEIPAGALLTMDYAVTEDALFRQFACQCGELNCRGWITGRDEPLNAEGQAFMARWRERKRS</sequence>
<gene>
    <name evidence="3" type="ORF">GIW13_09785</name>
</gene>
<dbReference type="InterPro" id="IPR046341">
    <property type="entry name" value="SET_dom_sf"/>
</dbReference>
<dbReference type="PROSITE" id="PS50868">
    <property type="entry name" value="POST_SET"/>
    <property type="match status" value="1"/>
</dbReference>
<dbReference type="InterPro" id="IPR003616">
    <property type="entry name" value="Post-SET_dom"/>
</dbReference>
<organism evidence="3 4">
    <name type="scientific">Pseudomonas simiae</name>
    <dbReference type="NCBI Taxonomy" id="321846"/>
    <lineage>
        <taxon>Bacteria</taxon>
        <taxon>Pseudomonadati</taxon>
        <taxon>Pseudomonadota</taxon>
        <taxon>Gammaproteobacteria</taxon>
        <taxon>Pseudomonadales</taxon>
        <taxon>Pseudomonadaceae</taxon>
        <taxon>Pseudomonas</taxon>
    </lineage>
</organism>
<dbReference type="Gene3D" id="2.170.270.10">
    <property type="entry name" value="SET domain"/>
    <property type="match status" value="1"/>
</dbReference>
<evidence type="ECO:0000259" key="2">
    <source>
        <dbReference type="PROSITE" id="PS50868"/>
    </source>
</evidence>
<dbReference type="EMBL" id="WKCM01000012">
    <property type="protein sequence ID" value="MCF5318574.1"/>
    <property type="molecule type" value="Genomic_DNA"/>
</dbReference>
<accession>A0ABS9G4S6</accession>
<evidence type="ECO:0000313" key="4">
    <source>
        <dbReference type="Proteomes" id="UP000814078"/>
    </source>
</evidence>
<keyword evidence="4" id="KW-1185">Reference proteome</keyword>
<protein>
    <submittedName>
        <fullName evidence="3">SET domain-containing protein-lysine N-methyltransferase</fullName>
    </submittedName>
</protein>
<evidence type="ECO:0000256" key="1">
    <source>
        <dbReference type="ARBA" id="ARBA00022679"/>
    </source>
</evidence>
<comment type="caution">
    <text evidence="3">The sequence shown here is derived from an EMBL/GenBank/DDBJ whole genome shotgun (WGS) entry which is preliminary data.</text>
</comment>